<feature type="transmembrane region" description="Helical" evidence="1">
    <location>
        <begin position="111"/>
        <end position="134"/>
    </location>
</feature>
<proteinExistence type="predicted"/>
<keyword evidence="1" id="KW-0472">Membrane</keyword>
<organism evidence="2 3">
    <name type="scientific">Agrococcus baldri</name>
    <dbReference type="NCBI Taxonomy" id="153730"/>
    <lineage>
        <taxon>Bacteria</taxon>
        <taxon>Bacillati</taxon>
        <taxon>Actinomycetota</taxon>
        <taxon>Actinomycetes</taxon>
        <taxon>Micrococcales</taxon>
        <taxon>Microbacteriaceae</taxon>
        <taxon>Agrococcus</taxon>
    </lineage>
</organism>
<reference evidence="2 3" key="1">
    <citation type="submission" date="2016-10" db="EMBL/GenBank/DDBJ databases">
        <authorList>
            <person name="Varghese N."/>
            <person name="Submissions S."/>
        </authorList>
    </citation>
    <scope>NUCLEOTIDE SEQUENCE [LARGE SCALE GENOMIC DNA]</scope>
    <source>
        <strain evidence="2 3">IAM 15147</strain>
    </source>
</reference>
<gene>
    <name evidence="2" type="ORF">SAMN04487783_2834</name>
</gene>
<evidence type="ECO:0000256" key="1">
    <source>
        <dbReference type="SAM" id="Phobius"/>
    </source>
</evidence>
<feature type="transmembrane region" description="Helical" evidence="1">
    <location>
        <begin position="68"/>
        <end position="91"/>
    </location>
</feature>
<dbReference type="AlphaFoldDB" id="A0AA94L0T4"/>
<evidence type="ECO:0000313" key="3">
    <source>
        <dbReference type="Proteomes" id="UP000198506"/>
    </source>
</evidence>
<keyword evidence="3" id="KW-1185">Reference proteome</keyword>
<comment type="caution">
    <text evidence="2">The sequence shown here is derived from an EMBL/GenBank/DDBJ whole genome shotgun (WGS) entry which is preliminary data.</text>
</comment>
<keyword evidence="1" id="KW-1133">Transmembrane helix</keyword>
<dbReference type="Proteomes" id="UP000198506">
    <property type="component" value="Unassembled WGS sequence"/>
</dbReference>
<sequence length="195" mass="21469">MRPADGDGREDAIEQLAEKGAATYPAIWAQVMADRPNGPARPGEVPVPESIEEVTAWAGKEDSRRVELIYAPIFWVVLPVAALGGMIWGSIADPRDGWTGTFFPVENNEPPWNFGLGWAAVTVWLLIMVGVLVVRLSVFRGLRAENRWVFEHGVPYSIHRSSVDYDDGETSGWPTYIALNHRLDGSVAKIGGSQR</sequence>
<evidence type="ECO:0000313" key="2">
    <source>
        <dbReference type="EMBL" id="SFS19303.1"/>
    </source>
</evidence>
<keyword evidence="1" id="KW-0812">Transmembrane</keyword>
<name>A0AA94L0T4_9MICO</name>
<accession>A0AA94L0T4</accession>
<dbReference type="EMBL" id="FOZN01000005">
    <property type="protein sequence ID" value="SFS19303.1"/>
    <property type="molecule type" value="Genomic_DNA"/>
</dbReference>
<protein>
    <submittedName>
        <fullName evidence="2">Uncharacterized protein</fullName>
    </submittedName>
</protein>